<reference evidence="3" key="1">
    <citation type="journal article" date="2021" name="Nat. Commun.">
        <title>Genetic determinants of endophytism in the Arabidopsis root mycobiome.</title>
        <authorList>
            <person name="Mesny F."/>
            <person name="Miyauchi S."/>
            <person name="Thiergart T."/>
            <person name="Pickel B."/>
            <person name="Atanasova L."/>
            <person name="Karlsson M."/>
            <person name="Huettel B."/>
            <person name="Barry K.W."/>
            <person name="Haridas S."/>
            <person name="Chen C."/>
            <person name="Bauer D."/>
            <person name="Andreopoulos W."/>
            <person name="Pangilinan J."/>
            <person name="LaButti K."/>
            <person name="Riley R."/>
            <person name="Lipzen A."/>
            <person name="Clum A."/>
            <person name="Drula E."/>
            <person name="Henrissat B."/>
            <person name="Kohler A."/>
            <person name="Grigoriev I.V."/>
            <person name="Martin F.M."/>
            <person name="Hacquard S."/>
        </authorList>
    </citation>
    <scope>NUCLEOTIDE SEQUENCE</scope>
    <source>
        <strain evidence="3">MPI-SDFR-AT-0117</strain>
    </source>
</reference>
<feature type="chain" id="PRO_5040506552" evidence="2">
    <location>
        <begin position="18"/>
        <end position="213"/>
    </location>
</feature>
<accession>A0A9P9ABF9</accession>
<protein>
    <submittedName>
        <fullName evidence="3">Uncharacterized protein</fullName>
    </submittedName>
</protein>
<keyword evidence="4" id="KW-1185">Reference proteome</keyword>
<feature type="region of interest" description="Disordered" evidence="1">
    <location>
        <begin position="190"/>
        <end position="213"/>
    </location>
</feature>
<organism evidence="3 4">
    <name type="scientific">Plectosphaerella plurivora</name>
    <dbReference type="NCBI Taxonomy" id="936078"/>
    <lineage>
        <taxon>Eukaryota</taxon>
        <taxon>Fungi</taxon>
        <taxon>Dikarya</taxon>
        <taxon>Ascomycota</taxon>
        <taxon>Pezizomycotina</taxon>
        <taxon>Sordariomycetes</taxon>
        <taxon>Hypocreomycetidae</taxon>
        <taxon>Glomerellales</taxon>
        <taxon>Plectosphaerellaceae</taxon>
        <taxon>Plectosphaerella</taxon>
    </lineage>
</organism>
<dbReference type="EMBL" id="JAGSXJ010000012">
    <property type="protein sequence ID" value="KAH6686695.1"/>
    <property type="molecule type" value="Genomic_DNA"/>
</dbReference>
<name>A0A9P9ABF9_9PEZI</name>
<evidence type="ECO:0000313" key="3">
    <source>
        <dbReference type="EMBL" id="KAH6686695.1"/>
    </source>
</evidence>
<evidence type="ECO:0000256" key="1">
    <source>
        <dbReference type="SAM" id="MobiDB-lite"/>
    </source>
</evidence>
<evidence type="ECO:0000313" key="4">
    <source>
        <dbReference type="Proteomes" id="UP000770015"/>
    </source>
</evidence>
<dbReference type="Proteomes" id="UP000770015">
    <property type="component" value="Unassembled WGS sequence"/>
</dbReference>
<feature type="signal peptide" evidence="2">
    <location>
        <begin position="1"/>
        <end position="17"/>
    </location>
</feature>
<dbReference type="AlphaFoldDB" id="A0A9P9ABF9"/>
<dbReference type="OrthoDB" id="443402at2759"/>
<sequence>MAYFALATGILSTIGFALQLWKDSKEMRTNGSSISTADAKRVADSQQTHFDKVKQLQTAETNLEEAPLEVPKITLAASVHRRRGPQQQKVRHGRDRTAVKRLCRVYALDNPFSDLDEVNTDSEAQGCVERDLAVGLDAKIRGASQNSLQDLVNDGPGARNVDVLGFLWRGMDEARGATNEYELATELWPDQAGGGAETLEERFADGGGDGDES</sequence>
<gene>
    <name evidence="3" type="ORF">F5X68DRAFT_240147</name>
</gene>
<evidence type="ECO:0000256" key="2">
    <source>
        <dbReference type="SAM" id="SignalP"/>
    </source>
</evidence>
<keyword evidence="2" id="KW-0732">Signal</keyword>
<comment type="caution">
    <text evidence="3">The sequence shown here is derived from an EMBL/GenBank/DDBJ whole genome shotgun (WGS) entry which is preliminary data.</text>
</comment>
<proteinExistence type="predicted"/>